<proteinExistence type="predicted"/>
<evidence type="ECO:0008006" key="3">
    <source>
        <dbReference type="Google" id="ProtNLM"/>
    </source>
</evidence>
<dbReference type="PATRIC" id="fig|595434.4.peg.2902"/>
<dbReference type="Proteomes" id="UP000036367">
    <property type="component" value="Unassembled WGS sequence"/>
</dbReference>
<organism evidence="1 2">
    <name type="scientific">Rhodopirellula islandica</name>
    <dbReference type="NCBI Taxonomy" id="595434"/>
    <lineage>
        <taxon>Bacteria</taxon>
        <taxon>Pseudomonadati</taxon>
        <taxon>Planctomycetota</taxon>
        <taxon>Planctomycetia</taxon>
        <taxon>Pirellulales</taxon>
        <taxon>Pirellulaceae</taxon>
        <taxon>Rhodopirellula</taxon>
    </lineage>
</organism>
<name>A0A0J1BE30_RHOIS</name>
<gene>
    <name evidence="1" type="ORF">RISK_003044</name>
</gene>
<dbReference type="RefSeq" id="WP_047814616.1">
    <property type="nucleotide sequence ID" value="NZ_LECT01000025.1"/>
</dbReference>
<dbReference type="InterPro" id="IPR006311">
    <property type="entry name" value="TAT_signal"/>
</dbReference>
<dbReference type="AlphaFoldDB" id="A0A0J1BE30"/>
<reference evidence="1" key="1">
    <citation type="submission" date="2015-05" db="EMBL/GenBank/DDBJ databases">
        <title>Permanent draft genome of Rhodopirellula islandicus K833.</title>
        <authorList>
            <person name="Kizina J."/>
            <person name="Richter M."/>
            <person name="Glockner F.O."/>
            <person name="Harder J."/>
        </authorList>
    </citation>
    <scope>NUCLEOTIDE SEQUENCE [LARGE SCALE GENOMIC DNA]</scope>
    <source>
        <strain evidence="1">K833</strain>
    </source>
</reference>
<keyword evidence="2" id="KW-1185">Reference proteome</keyword>
<accession>A0A0J1BE30</accession>
<protein>
    <recommendedName>
        <fullName evidence="3">DUF3500 domain-containing protein</fullName>
    </recommendedName>
</protein>
<dbReference type="OrthoDB" id="240568at2"/>
<sequence>MSFPMNVNRPDGQRVARRDFVKLGGALAAGVATTNLFDARFAHAAGAPTASAETYVGELYASLSDKQKTAVWRPFDHADRLKINPNWHVSKTTIGDDLFSKKQKTLVDQIVRNITSKDGYDRLLEQMEYDDGGLESYSFALFGEPGSDQFQFELTGRHVTMRADGNRLDKIGFGGPVVYGHGEEYLPDSPFFQQTLQANKVFQALDADQAKLALQKKAPSETAVQLKGESGHFPGIGVDQLSSDQKELVESTLKMLLAPYRENDSKEVMEILNSSGGLDQLHMAFYQQEDIDNDRVWDIWRVEGPSMVWHFRGAPHVHAYLNIGMKS</sequence>
<comment type="caution">
    <text evidence="1">The sequence shown here is derived from an EMBL/GenBank/DDBJ whole genome shotgun (WGS) entry which is preliminary data.</text>
</comment>
<evidence type="ECO:0000313" key="2">
    <source>
        <dbReference type="Proteomes" id="UP000036367"/>
    </source>
</evidence>
<dbReference type="PROSITE" id="PS51318">
    <property type="entry name" value="TAT"/>
    <property type="match status" value="1"/>
</dbReference>
<dbReference type="EMBL" id="LECT01000025">
    <property type="protein sequence ID" value="KLU04776.1"/>
    <property type="molecule type" value="Genomic_DNA"/>
</dbReference>
<dbReference type="InterPro" id="IPR021889">
    <property type="entry name" value="DUF3500"/>
</dbReference>
<evidence type="ECO:0000313" key="1">
    <source>
        <dbReference type="EMBL" id="KLU04776.1"/>
    </source>
</evidence>
<dbReference type="STRING" id="595434.RISK_003044"/>
<dbReference type="Pfam" id="PF12006">
    <property type="entry name" value="DUF3500"/>
    <property type="match status" value="1"/>
</dbReference>